<evidence type="ECO:0000313" key="3">
    <source>
        <dbReference type="Proteomes" id="UP000002139"/>
    </source>
</evidence>
<dbReference type="BioCyc" id="SCEL448385:SCE_RS39560-MONOMER"/>
<dbReference type="AlphaFoldDB" id="A9FAE7"/>
<dbReference type="RefSeq" id="WP_012240335.1">
    <property type="nucleotide sequence ID" value="NC_010162.1"/>
</dbReference>
<dbReference type="eggNOG" id="COG1595">
    <property type="taxonomic scope" value="Bacteria"/>
</dbReference>
<dbReference type="STRING" id="448385.sce7727"/>
<keyword evidence="3" id="KW-1185">Reference proteome</keyword>
<organism evidence="2 3">
    <name type="scientific">Sorangium cellulosum (strain So ce56)</name>
    <name type="common">Polyangium cellulosum (strain So ce56)</name>
    <dbReference type="NCBI Taxonomy" id="448385"/>
    <lineage>
        <taxon>Bacteria</taxon>
        <taxon>Pseudomonadati</taxon>
        <taxon>Myxococcota</taxon>
        <taxon>Polyangia</taxon>
        <taxon>Polyangiales</taxon>
        <taxon>Polyangiaceae</taxon>
        <taxon>Sorangium</taxon>
    </lineage>
</organism>
<dbReference type="EMBL" id="AM746676">
    <property type="protein sequence ID" value="CAN97896.1"/>
    <property type="molecule type" value="Genomic_DNA"/>
</dbReference>
<reference evidence="2 3" key="1">
    <citation type="journal article" date="2007" name="Nat. Biotechnol.">
        <title>Complete genome sequence of the myxobacterium Sorangium cellulosum.</title>
        <authorList>
            <person name="Schneiker S."/>
            <person name="Perlova O."/>
            <person name="Kaiser O."/>
            <person name="Gerth K."/>
            <person name="Alici A."/>
            <person name="Altmeyer M.O."/>
            <person name="Bartels D."/>
            <person name="Bekel T."/>
            <person name="Beyer S."/>
            <person name="Bode E."/>
            <person name="Bode H.B."/>
            <person name="Bolten C.J."/>
            <person name="Choudhuri J.V."/>
            <person name="Doss S."/>
            <person name="Elnakady Y.A."/>
            <person name="Frank B."/>
            <person name="Gaigalat L."/>
            <person name="Goesmann A."/>
            <person name="Groeger C."/>
            <person name="Gross F."/>
            <person name="Jelsbak L."/>
            <person name="Jelsbak L."/>
            <person name="Kalinowski J."/>
            <person name="Kegler C."/>
            <person name="Knauber T."/>
            <person name="Konietzny S."/>
            <person name="Kopp M."/>
            <person name="Krause L."/>
            <person name="Krug D."/>
            <person name="Linke B."/>
            <person name="Mahmud T."/>
            <person name="Martinez-Arias R."/>
            <person name="McHardy A.C."/>
            <person name="Merai M."/>
            <person name="Meyer F."/>
            <person name="Mormann S."/>
            <person name="Munoz-Dorado J."/>
            <person name="Perez J."/>
            <person name="Pradella S."/>
            <person name="Rachid S."/>
            <person name="Raddatz G."/>
            <person name="Rosenau F."/>
            <person name="Rueckert C."/>
            <person name="Sasse F."/>
            <person name="Scharfe M."/>
            <person name="Schuster S.C."/>
            <person name="Suen G."/>
            <person name="Treuner-Lange A."/>
            <person name="Velicer G.J."/>
            <person name="Vorholter F.-J."/>
            <person name="Weissman K.J."/>
            <person name="Welch R.D."/>
            <person name="Wenzel S.C."/>
            <person name="Whitworth D.E."/>
            <person name="Wilhelm S."/>
            <person name="Wittmann C."/>
            <person name="Bloecker H."/>
            <person name="Puehler A."/>
            <person name="Mueller R."/>
        </authorList>
    </citation>
    <scope>NUCLEOTIDE SEQUENCE [LARGE SCALE GENOMIC DNA]</scope>
    <source>
        <strain evidence="3">So ce56</strain>
    </source>
</reference>
<proteinExistence type="predicted"/>
<sequence>MKPRRKGVKHPPAARFPKKKPSIEAIMAERDIVRATIAGIPLRDREDVEQTAVVAVWNAIRRGMFRPDPRDTPRVAIRKFMHGVAWRTAAHHINSAYTRRVVLTEQPLGLLRDLVGPDLEAQVAAREVLDAVASLPDWQREALLSVDSPESLVEYAKRRRMNPSTAASRLRIAREALALRLKRWRR</sequence>
<dbReference type="HOGENOM" id="CLU_047691_13_0_7"/>
<gene>
    <name evidence="2" type="ordered locus">sce7727</name>
</gene>
<evidence type="ECO:0000313" key="2">
    <source>
        <dbReference type="EMBL" id="CAN97896.1"/>
    </source>
</evidence>
<evidence type="ECO:0000256" key="1">
    <source>
        <dbReference type="SAM" id="MobiDB-lite"/>
    </source>
</evidence>
<dbReference type="Proteomes" id="UP000002139">
    <property type="component" value="Chromosome"/>
</dbReference>
<evidence type="ECO:0008006" key="4">
    <source>
        <dbReference type="Google" id="ProtNLM"/>
    </source>
</evidence>
<dbReference type="KEGG" id="scl:sce7727"/>
<accession>A9FAE7</accession>
<protein>
    <recommendedName>
        <fullName evidence="4">RNA polymerase sigma-70 region 2 domain-containing protein</fullName>
    </recommendedName>
</protein>
<name>A9FAE7_SORC5</name>
<feature type="region of interest" description="Disordered" evidence="1">
    <location>
        <begin position="1"/>
        <end position="20"/>
    </location>
</feature>